<dbReference type="Gene3D" id="3.30.200.20">
    <property type="entry name" value="Phosphorylase Kinase, domain 1"/>
    <property type="match status" value="1"/>
</dbReference>
<evidence type="ECO:0000313" key="2">
    <source>
        <dbReference type="Proteomes" id="UP001195769"/>
    </source>
</evidence>
<dbReference type="GO" id="GO:0016301">
    <property type="term" value="F:kinase activity"/>
    <property type="evidence" value="ECO:0007669"/>
    <property type="project" value="UniProtKB-KW"/>
</dbReference>
<dbReference type="SUPFAM" id="SSF56112">
    <property type="entry name" value="Protein kinase-like (PK-like)"/>
    <property type="match status" value="1"/>
</dbReference>
<organism evidence="1 2">
    <name type="scientific">Suillus fuscotomentosus</name>
    <dbReference type="NCBI Taxonomy" id="1912939"/>
    <lineage>
        <taxon>Eukaryota</taxon>
        <taxon>Fungi</taxon>
        <taxon>Dikarya</taxon>
        <taxon>Basidiomycota</taxon>
        <taxon>Agaricomycotina</taxon>
        <taxon>Agaricomycetes</taxon>
        <taxon>Agaricomycetidae</taxon>
        <taxon>Boletales</taxon>
        <taxon>Suillineae</taxon>
        <taxon>Suillaceae</taxon>
        <taxon>Suillus</taxon>
    </lineage>
</organism>
<dbReference type="PANTHER" id="PTHR11909">
    <property type="entry name" value="CASEIN KINASE-RELATED"/>
    <property type="match status" value="1"/>
</dbReference>
<keyword evidence="2" id="KW-1185">Reference proteome</keyword>
<dbReference type="Proteomes" id="UP001195769">
    <property type="component" value="Unassembled WGS sequence"/>
</dbReference>
<dbReference type="InterPro" id="IPR050235">
    <property type="entry name" value="CK1_Ser-Thr_kinase"/>
</dbReference>
<name>A0AAD4E859_9AGAM</name>
<dbReference type="AlphaFoldDB" id="A0AAD4E859"/>
<dbReference type="GeneID" id="64671214"/>
<dbReference type="InterPro" id="IPR011009">
    <property type="entry name" value="Kinase-like_dom_sf"/>
</dbReference>
<sequence length="139" mass="15729">MSQATEYGLGLTSVVYRARNIIKEDAVAIKLEPISHLSSMQREYKVLKHLEGGVGIPRIHWFGRESTYHALVLDLLGPSLHDLFLTHNNKFSLETVVNLGDQLNVVVRLGDLSDTIFLIDFGIAKEFWNTSNNVHIPFR</sequence>
<protein>
    <submittedName>
        <fullName evidence="1">Kinase-like domain-containing protein</fullName>
    </submittedName>
</protein>
<keyword evidence="1" id="KW-0418">Kinase</keyword>
<reference evidence="1" key="1">
    <citation type="journal article" date="2020" name="New Phytol.">
        <title>Comparative genomics reveals dynamic genome evolution in host specialist ectomycorrhizal fungi.</title>
        <authorList>
            <person name="Lofgren L.A."/>
            <person name="Nguyen N.H."/>
            <person name="Vilgalys R."/>
            <person name="Ruytinx J."/>
            <person name="Liao H.L."/>
            <person name="Branco S."/>
            <person name="Kuo A."/>
            <person name="LaButti K."/>
            <person name="Lipzen A."/>
            <person name="Andreopoulos W."/>
            <person name="Pangilinan J."/>
            <person name="Riley R."/>
            <person name="Hundley H."/>
            <person name="Na H."/>
            <person name="Barry K."/>
            <person name="Grigoriev I.V."/>
            <person name="Stajich J.E."/>
            <person name="Kennedy P.G."/>
        </authorList>
    </citation>
    <scope>NUCLEOTIDE SEQUENCE</scope>
    <source>
        <strain evidence="1">FC203</strain>
    </source>
</reference>
<gene>
    <name evidence="1" type="ORF">F5891DRAFT_979692</name>
</gene>
<accession>A0AAD4E859</accession>
<evidence type="ECO:0000313" key="1">
    <source>
        <dbReference type="EMBL" id="KAG1901142.1"/>
    </source>
</evidence>
<dbReference type="EMBL" id="JABBWK010000023">
    <property type="protein sequence ID" value="KAG1901142.1"/>
    <property type="molecule type" value="Genomic_DNA"/>
</dbReference>
<dbReference type="RefSeq" id="XP_041226718.1">
    <property type="nucleotide sequence ID" value="XM_041376916.1"/>
</dbReference>
<keyword evidence="1" id="KW-0808">Transferase</keyword>
<proteinExistence type="predicted"/>
<comment type="caution">
    <text evidence="1">The sequence shown here is derived from an EMBL/GenBank/DDBJ whole genome shotgun (WGS) entry which is preliminary data.</text>
</comment>